<accession>A0A401FIJ1</accession>
<proteinExistence type="predicted"/>
<keyword evidence="2" id="KW-1185">Reference proteome</keyword>
<gene>
    <name evidence="1" type="ORF">NBRC111893_329</name>
</gene>
<dbReference type="OrthoDB" id="2329016at2"/>
<evidence type="ECO:0008006" key="3">
    <source>
        <dbReference type="Google" id="ProtNLM"/>
    </source>
</evidence>
<name>A0A401FIJ1_9LACO</name>
<dbReference type="Proteomes" id="UP000286974">
    <property type="component" value="Unassembled WGS sequence"/>
</dbReference>
<evidence type="ECO:0000313" key="2">
    <source>
        <dbReference type="Proteomes" id="UP000286974"/>
    </source>
</evidence>
<organism evidence="1 2">
    <name type="scientific">Lentilactobacillus kosonis</name>
    <dbReference type="NCBI Taxonomy" id="2810561"/>
    <lineage>
        <taxon>Bacteria</taxon>
        <taxon>Bacillati</taxon>
        <taxon>Bacillota</taxon>
        <taxon>Bacilli</taxon>
        <taxon>Lactobacillales</taxon>
        <taxon>Lactobacillaceae</taxon>
        <taxon>Lentilactobacillus</taxon>
    </lineage>
</organism>
<dbReference type="STRING" id="1138822.PL11_002760"/>
<dbReference type="RefSeq" id="WP_125007705.1">
    <property type="nucleotide sequence ID" value="NZ_BEXA01000001.1"/>
</dbReference>
<dbReference type="AlphaFoldDB" id="A0A401FIJ1"/>
<dbReference type="EMBL" id="BEXA01000001">
    <property type="protein sequence ID" value="GAY72183.1"/>
    <property type="molecule type" value="Genomic_DNA"/>
</dbReference>
<protein>
    <recommendedName>
        <fullName evidence="3">YolD-like protein</fullName>
    </recommendedName>
</protein>
<reference evidence="1 2" key="1">
    <citation type="submission" date="2017-11" db="EMBL/GenBank/DDBJ databases">
        <title>Draft Genome Sequence of Lactobacillus curieae NBRC 111893 isolated from Koso, a Japanese sugar-Vegetable Fermented Beverage.</title>
        <authorList>
            <person name="Chiou T.Y."/>
            <person name="Oshima K."/>
            <person name="Suda W."/>
            <person name="Hattori M."/>
            <person name="Takahashi T."/>
        </authorList>
    </citation>
    <scope>NUCLEOTIDE SEQUENCE [LARGE SCALE GENOMIC DNA]</scope>
    <source>
        <strain evidence="1 2">NBRC111893</strain>
    </source>
</reference>
<sequence length="74" mass="8348">MEQILPISALAEDAMRNGAIVEIKLFNSTKKIHRQDLIGNITGVKDHLITVTSLFNRSHKIEESNVDDIVYITK</sequence>
<evidence type="ECO:0000313" key="1">
    <source>
        <dbReference type="EMBL" id="GAY72183.1"/>
    </source>
</evidence>
<comment type="caution">
    <text evidence="1">The sequence shown here is derived from an EMBL/GenBank/DDBJ whole genome shotgun (WGS) entry which is preliminary data.</text>
</comment>